<evidence type="ECO:0000256" key="1">
    <source>
        <dbReference type="ARBA" id="ARBA00023002"/>
    </source>
</evidence>
<dbReference type="PANTHER" id="PTHR43157:SF31">
    <property type="entry name" value="PHOSPHATIDYLINOSITOL-GLYCAN BIOSYNTHESIS CLASS F PROTEIN"/>
    <property type="match status" value="1"/>
</dbReference>
<protein>
    <submittedName>
        <fullName evidence="3">Uncharacterized protein</fullName>
    </submittedName>
</protein>
<dbReference type="EMBL" id="BMAO01013020">
    <property type="protein sequence ID" value="GFQ85631.1"/>
    <property type="molecule type" value="Genomic_DNA"/>
</dbReference>
<dbReference type="Gene3D" id="3.40.50.720">
    <property type="entry name" value="NAD(P)-binding Rossmann-like Domain"/>
    <property type="match status" value="1"/>
</dbReference>
<dbReference type="PANTHER" id="PTHR43157">
    <property type="entry name" value="PHOSPHATIDYLINOSITOL-GLYCAN BIOSYNTHESIS CLASS F PROTEIN-RELATED"/>
    <property type="match status" value="1"/>
</dbReference>
<proteinExistence type="inferred from homology"/>
<comment type="similarity">
    <text evidence="2">Belongs to the short-chain dehydrogenases/reductases (SDR) family.</text>
</comment>
<evidence type="ECO:0000256" key="2">
    <source>
        <dbReference type="RuleBase" id="RU000363"/>
    </source>
</evidence>
<dbReference type="AlphaFoldDB" id="A0A8X6FPJ9"/>
<gene>
    <name evidence="3" type="primary">RDH12</name>
    <name evidence="3" type="ORF">TNCT_543391</name>
</gene>
<organism evidence="3 4">
    <name type="scientific">Trichonephila clavata</name>
    <name type="common">Joro spider</name>
    <name type="synonym">Nephila clavata</name>
    <dbReference type="NCBI Taxonomy" id="2740835"/>
    <lineage>
        <taxon>Eukaryota</taxon>
        <taxon>Metazoa</taxon>
        <taxon>Ecdysozoa</taxon>
        <taxon>Arthropoda</taxon>
        <taxon>Chelicerata</taxon>
        <taxon>Arachnida</taxon>
        <taxon>Araneae</taxon>
        <taxon>Araneomorphae</taxon>
        <taxon>Entelegynae</taxon>
        <taxon>Araneoidea</taxon>
        <taxon>Nephilidae</taxon>
        <taxon>Trichonephila</taxon>
    </lineage>
</organism>
<dbReference type="GO" id="GO:0016491">
    <property type="term" value="F:oxidoreductase activity"/>
    <property type="evidence" value="ECO:0007669"/>
    <property type="project" value="UniProtKB-KW"/>
</dbReference>
<accession>A0A8X6FPJ9</accession>
<dbReference type="PRINTS" id="PR00080">
    <property type="entry name" value="SDRFAMILY"/>
</dbReference>
<dbReference type="CDD" id="cd05327">
    <property type="entry name" value="retinol-DH_like_SDR_c_like"/>
    <property type="match status" value="1"/>
</dbReference>
<evidence type="ECO:0000313" key="4">
    <source>
        <dbReference type="Proteomes" id="UP000887116"/>
    </source>
</evidence>
<dbReference type="InterPro" id="IPR036291">
    <property type="entry name" value="NAD(P)-bd_dom_sf"/>
</dbReference>
<dbReference type="SUPFAM" id="SSF51735">
    <property type="entry name" value="NAD(P)-binding Rossmann-fold domains"/>
    <property type="match status" value="1"/>
</dbReference>
<name>A0A8X6FPJ9_TRICU</name>
<dbReference type="Pfam" id="PF00106">
    <property type="entry name" value="adh_short"/>
    <property type="match status" value="1"/>
</dbReference>
<dbReference type="OrthoDB" id="6428917at2759"/>
<sequence length="288" mass="31903">MLPTEEIKAVMEKKQGIGKATAYDLARRKARVILACRNIAKAEKVAKDIRSSTGNESVVVRQLDLCSFESVRKFAKEILETEEKLHILINNAGITDLGKEREITEDGCEKIMQSNHLGHFLLTLLLLDLLKKSSPCRIINVSSEAYAMANLDTNDMKNDRKLSNFSIYANSKLCNVLFSKELARRLSGTGITVNSLHPGCVKTDIMKDNKGCFVFLSKLMFSTLAKTSEEGAQTTIHLAVAPALEKTTGKYFSDCKEKAVKGPANDMTLAKNIFEISEKITDVTFSKT</sequence>
<keyword evidence="4" id="KW-1185">Reference proteome</keyword>
<reference evidence="3" key="1">
    <citation type="submission" date="2020-07" db="EMBL/GenBank/DDBJ databases">
        <title>Multicomponent nature underlies the extraordinary mechanical properties of spider dragline silk.</title>
        <authorList>
            <person name="Kono N."/>
            <person name="Nakamura H."/>
            <person name="Mori M."/>
            <person name="Yoshida Y."/>
            <person name="Ohtoshi R."/>
            <person name="Malay A.D."/>
            <person name="Moran D.A.P."/>
            <person name="Tomita M."/>
            <person name="Numata K."/>
            <person name="Arakawa K."/>
        </authorList>
    </citation>
    <scope>NUCLEOTIDE SEQUENCE</scope>
</reference>
<comment type="caution">
    <text evidence="3">The sequence shown here is derived from an EMBL/GenBank/DDBJ whole genome shotgun (WGS) entry which is preliminary data.</text>
</comment>
<keyword evidence="1" id="KW-0560">Oxidoreductase</keyword>
<dbReference type="PRINTS" id="PR00081">
    <property type="entry name" value="GDHRDH"/>
</dbReference>
<evidence type="ECO:0000313" key="3">
    <source>
        <dbReference type="EMBL" id="GFQ85631.1"/>
    </source>
</evidence>
<dbReference type="Proteomes" id="UP000887116">
    <property type="component" value="Unassembled WGS sequence"/>
</dbReference>
<dbReference type="InterPro" id="IPR002347">
    <property type="entry name" value="SDR_fam"/>
</dbReference>